<gene>
    <name evidence="3" type="ORF">H7U36_10840</name>
</gene>
<dbReference type="InterPro" id="IPR000415">
    <property type="entry name" value="Nitroreductase-like"/>
</dbReference>
<reference evidence="3 4" key="1">
    <citation type="journal article" date="2021" name="Sci. Rep.">
        <title>The distribution of antibiotic resistance genes in chicken gut microbiota commensals.</title>
        <authorList>
            <person name="Juricova H."/>
            <person name="Matiasovicova J."/>
            <person name="Kubasova T."/>
            <person name="Cejkova D."/>
            <person name="Rychlik I."/>
        </authorList>
    </citation>
    <scope>NUCLEOTIDE SEQUENCE [LARGE SCALE GENOMIC DNA]</scope>
    <source>
        <strain evidence="3 4">An773</strain>
    </source>
</reference>
<dbReference type="PANTHER" id="PTHR23026">
    <property type="entry name" value="NADPH NITROREDUCTASE"/>
    <property type="match status" value="1"/>
</dbReference>
<organism evidence="3 4">
    <name type="scientific">Faecalicatena fissicatena</name>
    <dbReference type="NCBI Taxonomy" id="290055"/>
    <lineage>
        <taxon>Bacteria</taxon>
        <taxon>Bacillati</taxon>
        <taxon>Bacillota</taxon>
        <taxon>Clostridia</taxon>
        <taxon>Lachnospirales</taxon>
        <taxon>Lachnospiraceae</taxon>
        <taxon>Faecalicatena</taxon>
    </lineage>
</organism>
<dbReference type="CDD" id="cd02136">
    <property type="entry name" value="PnbA_NfnB-like"/>
    <property type="match status" value="1"/>
</dbReference>
<proteinExistence type="predicted"/>
<dbReference type="EMBL" id="JACLYY010000010">
    <property type="protein sequence ID" value="MBM6738590.1"/>
    <property type="molecule type" value="Genomic_DNA"/>
</dbReference>
<dbReference type="Proteomes" id="UP000716906">
    <property type="component" value="Unassembled WGS sequence"/>
</dbReference>
<sequence length="173" mass="19116">MKETLKDLKERRSVRAYKAEQIRDEELERILEAGLWAPSGMGQQPVVFVAVQDPETREQLRKMNASIMGDPDTDPFYGAPTIVVVLADTGRPTYVEDGSLAMGNLMNAAQAVGLGSCWIHRAKEEFESEEGKRLLEKWGLGENYAGVGHCALGYAAGEKPAAKERRPGRIIRV</sequence>
<keyword evidence="1" id="KW-0520">NAD</keyword>
<evidence type="ECO:0000256" key="1">
    <source>
        <dbReference type="ARBA" id="ARBA00023027"/>
    </source>
</evidence>
<protein>
    <submittedName>
        <fullName evidence="3">Nitroreductase</fullName>
    </submittedName>
</protein>
<dbReference type="Pfam" id="PF00881">
    <property type="entry name" value="Nitroreductase"/>
    <property type="match status" value="1"/>
</dbReference>
<dbReference type="RefSeq" id="WP_205156142.1">
    <property type="nucleotide sequence ID" value="NZ_JACLYY010000010.1"/>
</dbReference>
<dbReference type="SUPFAM" id="SSF55469">
    <property type="entry name" value="FMN-dependent nitroreductase-like"/>
    <property type="match status" value="1"/>
</dbReference>
<accession>A0ABS2EAD6</accession>
<evidence type="ECO:0000313" key="4">
    <source>
        <dbReference type="Proteomes" id="UP000716906"/>
    </source>
</evidence>
<keyword evidence="4" id="KW-1185">Reference proteome</keyword>
<dbReference type="InterPro" id="IPR029479">
    <property type="entry name" value="Nitroreductase"/>
</dbReference>
<dbReference type="PANTHER" id="PTHR23026:SF125">
    <property type="entry name" value="OXYGEN-INSENSITIVE NAD(P)H NITROREDUCTASE"/>
    <property type="match status" value="1"/>
</dbReference>
<evidence type="ECO:0000259" key="2">
    <source>
        <dbReference type="Pfam" id="PF00881"/>
    </source>
</evidence>
<dbReference type="InterPro" id="IPR050627">
    <property type="entry name" value="Nitroreductase/BluB"/>
</dbReference>
<dbReference type="Gene3D" id="3.40.109.10">
    <property type="entry name" value="NADH Oxidase"/>
    <property type="match status" value="1"/>
</dbReference>
<comment type="caution">
    <text evidence="3">The sequence shown here is derived from an EMBL/GenBank/DDBJ whole genome shotgun (WGS) entry which is preliminary data.</text>
</comment>
<feature type="domain" description="Nitroreductase" evidence="2">
    <location>
        <begin position="8"/>
        <end position="154"/>
    </location>
</feature>
<evidence type="ECO:0000313" key="3">
    <source>
        <dbReference type="EMBL" id="MBM6738590.1"/>
    </source>
</evidence>
<name>A0ABS2EAD6_9FIRM</name>